<feature type="region of interest" description="Disordered" evidence="5">
    <location>
        <begin position="27"/>
        <end position="94"/>
    </location>
</feature>
<feature type="domain" description="Cytochrome c" evidence="8">
    <location>
        <begin position="387"/>
        <end position="480"/>
    </location>
</feature>
<dbReference type="SUPFAM" id="SSF46626">
    <property type="entry name" value="Cytochrome c"/>
    <property type="match status" value="3"/>
</dbReference>
<keyword evidence="3 4" id="KW-0408">Iron</keyword>
<feature type="compositionally biased region" description="Polar residues" evidence="5">
    <location>
        <begin position="77"/>
        <end position="86"/>
    </location>
</feature>
<evidence type="ECO:0000256" key="3">
    <source>
        <dbReference type="ARBA" id="ARBA00023004"/>
    </source>
</evidence>
<feature type="transmembrane region" description="Helical" evidence="6">
    <location>
        <begin position="510"/>
        <end position="531"/>
    </location>
</feature>
<keyword evidence="7" id="KW-0732">Signal</keyword>
<dbReference type="GO" id="GO:0020037">
    <property type="term" value="F:heme binding"/>
    <property type="evidence" value="ECO:0007669"/>
    <property type="project" value="InterPro"/>
</dbReference>
<keyword evidence="6" id="KW-0812">Transmembrane</keyword>
<keyword evidence="6" id="KW-1133">Transmembrane helix</keyword>
<reference evidence="9 10" key="1">
    <citation type="submission" date="2019-07" db="EMBL/GenBank/DDBJ databases">
        <title>Whole genome shotgun sequence of Gluconobacter wancherniae NBRC 103581.</title>
        <authorList>
            <person name="Hosoyama A."/>
            <person name="Uohara A."/>
            <person name="Ohji S."/>
            <person name="Ichikawa N."/>
        </authorList>
    </citation>
    <scope>NUCLEOTIDE SEQUENCE [LARGE SCALE GENOMIC DNA]</scope>
    <source>
        <strain evidence="9 10">NBRC 103581</strain>
    </source>
</reference>
<dbReference type="RefSeq" id="WP_228118591.1">
    <property type="nucleotide sequence ID" value="NZ_BARC01000002.1"/>
</dbReference>
<evidence type="ECO:0000256" key="4">
    <source>
        <dbReference type="PROSITE-ProRule" id="PRU00433"/>
    </source>
</evidence>
<feature type="domain" description="Cytochrome c" evidence="8">
    <location>
        <begin position="104"/>
        <end position="208"/>
    </location>
</feature>
<sequence length="538" mass="57373">MKCAHLLASALAFPLLLSVAQASTTQDAQNAHQDTQSPVLKAQTPDKPPGTIPEHKPAPVSGRDNGPVSAKTPVPGPTQSPDQQPTAIAPHTPAPVAEMHGEDALIARGHYLAIAADCAACHTNPYGGKAYAGGYGIASPLGTIYSTNITPSKSDGIGTYTLKQFTAALRDGIRGDGAHLYPAMPYTSYTHLSDVDVRALYEYFMHGVQPVNHKPPVTHLPFPFGIRASMAFWNLLYLDHSPLKAPANASDEVRRGQYLTIALAHCDTCHTPRGQLMAEKSSRPFAGASLASWYAPNITNGPAGIADWSDNDLFQYLKTGDVPGRSQAAGPMAEAVEHSFQYLSDTDLHDIVSYVRTLEALPDQGQTLARDSFGKPSDREAALRGLPMQDHGEWIYQSECAACHRPDGKGSPDHYYPQLFHNSVTGANTPTNLIAAILLGVDRTVDGKRVYMPGFGPGSFVQTLSDHDVADVANYVLRQFGNTSASVTPADVALVRSGGPKPLIARLGPFIAPAMGVGGVAVVLIAALLLLRRRKRSI</sequence>
<dbReference type="Gene3D" id="1.10.760.10">
    <property type="entry name" value="Cytochrome c-like domain"/>
    <property type="match status" value="3"/>
</dbReference>
<evidence type="ECO:0000256" key="7">
    <source>
        <dbReference type="SAM" id="SignalP"/>
    </source>
</evidence>
<evidence type="ECO:0000259" key="8">
    <source>
        <dbReference type="PROSITE" id="PS51007"/>
    </source>
</evidence>
<dbReference type="InterPro" id="IPR009056">
    <property type="entry name" value="Cyt_c-like_dom"/>
</dbReference>
<dbReference type="PANTHER" id="PTHR35008:SF8">
    <property type="entry name" value="ALCOHOL DEHYDROGENASE CYTOCHROME C SUBUNIT"/>
    <property type="match status" value="1"/>
</dbReference>
<keyword evidence="10" id="KW-1185">Reference proteome</keyword>
<feature type="chain" id="PRO_5021947087" evidence="7">
    <location>
        <begin position="23"/>
        <end position="538"/>
    </location>
</feature>
<dbReference type="GO" id="GO:0046872">
    <property type="term" value="F:metal ion binding"/>
    <property type="evidence" value="ECO:0007669"/>
    <property type="project" value="UniProtKB-KW"/>
</dbReference>
<dbReference type="PROSITE" id="PS51007">
    <property type="entry name" value="CYTC"/>
    <property type="match status" value="3"/>
</dbReference>
<dbReference type="PANTHER" id="PTHR35008">
    <property type="entry name" value="BLL4482 PROTEIN-RELATED"/>
    <property type="match status" value="1"/>
</dbReference>
<gene>
    <name evidence="9" type="ORF">GWA01_21610</name>
</gene>
<dbReference type="Proteomes" id="UP000321230">
    <property type="component" value="Unassembled WGS sequence"/>
</dbReference>
<evidence type="ECO:0000256" key="6">
    <source>
        <dbReference type="SAM" id="Phobius"/>
    </source>
</evidence>
<protein>
    <submittedName>
        <fullName evidence="9">Cytochrome c</fullName>
    </submittedName>
</protein>
<dbReference type="InterPro" id="IPR051459">
    <property type="entry name" value="Cytochrome_c-type_DH"/>
</dbReference>
<keyword evidence="1 4" id="KW-0349">Heme</keyword>
<evidence type="ECO:0000256" key="5">
    <source>
        <dbReference type="SAM" id="MobiDB-lite"/>
    </source>
</evidence>
<keyword evidence="2 4" id="KW-0479">Metal-binding</keyword>
<evidence type="ECO:0000256" key="1">
    <source>
        <dbReference type="ARBA" id="ARBA00022617"/>
    </source>
</evidence>
<feature type="compositionally biased region" description="Polar residues" evidence="5">
    <location>
        <begin position="27"/>
        <end position="38"/>
    </location>
</feature>
<dbReference type="InterPro" id="IPR036909">
    <property type="entry name" value="Cyt_c-like_dom_sf"/>
</dbReference>
<evidence type="ECO:0000313" key="10">
    <source>
        <dbReference type="Proteomes" id="UP000321230"/>
    </source>
</evidence>
<proteinExistence type="predicted"/>
<dbReference type="Pfam" id="PF00034">
    <property type="entry name" value="Cytochrom_C"/>
    <property type="match status" value="3"/>
</dbReference>
<feature type="domain" description="Cytochrome c" evidence="8">
    <location>
        <begin position="251"/>
        <end position="359"/>
    </location>
</feature>
<organism evidence="9 10">
    <name type="scientific">Gluconobacter wancherniae NBRC 103581</name>
    <dbReference type="NCBI Taxonomy" id="656744"/>
    <lineage>
        <taxon>Bacteria</taxon>
        <taxon>Pseudomonadati</taxon>
        <taxon>Pseudomonadota</taxon>
        <taxon>Alphaproteobacteria</taxon>
        <taxon>Acetobacterales</taxon>
        <taxon>Acetobacteraceae</taxon>
        <taxon>Gluconobacter</taxon>
    </lineage>
</organism>
<dbReference type="EMBL" id="BJUZ01000003">
    <property type="protein sequence ID" value="GEK94391.1"/>
    <property type="molecule type" value="Genomic_DNA"/>
</dbReference>
<feature type="signal peptide" evidence="7">
    <location>
        <begin position="1"/>
        <end position="22"/>
    </location>
</feature>
<keyword evidence="6" id="KW-0472">Membrane</keyword>
<evidence type="ECO:0000256" key="2">
    <source>
        <dbReference type="ARBA" id="ARBA00022723"/>
    </source>
</evidence>
<dbReference type="GO" id="GO:0009055">
    <property type="term" value="F:electron transfer activity"/>
    <property type="evidence" value="ECO:0007669"/>
    <property type="project" value="InterPro"/>
</dbReference>
<evidence type="ECO:0000313" key="9">
    <source>
        <dbReference type="EMBL" id="GEK94391.1"/>
    </source>
</evidence>
<dbReference type="AlphaFoldDB" id="A0A511B4A7"/>
<comment type="caution">
    <text evidence="9">The sequence shown here is derived from an EMBL/GenBank/DDBJ whole genome shotgun (WGS) entry which is preliminary data.</text>
</comment>
<accession>A0A511B4A7</accession>
<name>A0A511B4A7_9PROT</name>